<dbReference type="PANTHER" id="PTHR43877">
    <property type="entry name" value="AMINOALKYLPHOSPHONATE N-ACETYLTRANSFERASE-RELATED-RELATED"/>
    <property type="match status" value="1"/>
</dbReference>
<gene>
    <name evidence="4" type="ORF">GQX73_g8020</name>
</gene>
<dbReference type="PANTHER" id="PTHR43877:SF2">
    <property type="entry name" value="AMINOALKYLPHOSPHONATE N-ACETYLTRANSFERASE-RELATED"/>
    <property type="match status" value="1"/>
</dbReference>
<keyword evidence="2" id="KW-0012">Acyltransferase</keyword>
<dbReference type="AlphaFoldDB" id="A0A7C8IQ48"/>
<keyword evidence="1" id="KW-0808">Transferase</keyword>
<dbReference type="Pfam" id="PF00583">
    <property type="entry name" value="Acetyltransf_1"/>
    <property type="match status" value="1"/>
</dbReference>
<dbReference type="PROSITE" id="PS51186">
    <property type="entry name" value="GNAT"/>
    <property type="match status" value="1"/>
</dbReference>
<reference evidence="4 5" key="1">
    <citation type="submission" date="2019-12" db="EMBL/GenBank/DDBJ databases">
        <title>Draft genome sequence of the ascomycete Xylaria multiplex DSM 110363.</title>
        <authorList>
            <person name="Buettner E."/>
            <person name="Kellner H."/>
        </authorList>
    </citation>
    <scope>NUCLEOTIDE SEQUENCE [LARGE SCALE GENOMIC DNA]</scope>
    <source>
        <strain evidence="4 5">DSM 110363</strain>
    </source>
</reference>
<dbReference type="OrthoDB" id="41532at2759"/>
<name>A0A7C8IQ48_9PEZI</name>
<evidence type="ECO:0000259" key="3">
    <source>
        <dbReference type="PROSITE" id="PS51186"/>
    </source>
</evidence>
<dbReference type="InterPro" id="IPR000182">
    <property type="entry name" value="GNAT_dom"/>
</dbReference>
<dbReference type="InterPro" id="IPR016181">
    <property type="entry name" value="Acyl_CoA_acyltransferase"/>
</dbReference>
<dbReference type="EMBL" id="WUBL01000112">
    <property type="protein sequence ID" value="KAF2965564.1"/>
    <property type="molecule type" value="Genomic_DNA"/>
</dbReference>
<evidence type="ECO:0000256" key="2">
    <source>
        <dbReference type="ARBA" id="ARBA00023315"/>
    </source>
</evidence>
<comment type="caution">
    <text evidence="4">The sequence shown here is derived from an EMBL/GenBank/DDBJ whole genome shotgun (WGS) entry which is preliminary data.</text>
</comment>
<dbReference type="Gene3D" id="3.40.630.30">
    <property type="match status" value="1"/>
</dbReference>
<dbReference type="GO" id="GO:0016747">
    <property type="term" value="F:acyltransferase activity, transferring groups other than amino-acyl groups"/>
    <property type="evidence" value="ECO:0007669"/>
    <property type="project" value="InterPro"/>
</dbReference>
<protein>
    <recommendedName>
        <fullName evidence="3">N-acetyltransferase domain-containing protein</fullName>
    </recommendedName>
</protein>
<dbReference type="CDD" id="cd04301">
    <property type="entry name" value="NAT_SF"/>
    <property type="match status" value="1"/>
</dbReference>
<proteinExistence type="predicted"/>
<dbReference type="InterPro" id="IPR050832">
    <property type="entry name" value="Bact_Acetyltransf"/>
</dbReference>
<sequence length="165" mass="18400">MASIRRRNDEDIPACVEIMKVVYQSSGYPVGGVDNALNELRTDDCAWVAEDNGVIIGHVAMNRAREDYVNVPLWLEKHPGADVAVLARLFVDVKSRGRGAATKLIRTVEEEARNKGQRLLILALVKDQNAIRLYRSLGWEHYATTVFRYGEGKEIGAECFVSPLA</sequence>
<accession>A0A7C8IQ48</accession>
<feature type="domain" description="N-acetyltransferase" evidence="3">
    <location>
        <begin position="2"/>
        <end position="162"/>
    </location>
</feature>
<evidence type="ECO:0000256" key="1">
    <source>
        <dbReference type="ARBA" id="ARBA00022679"/>
    </source>
</evidence>
<dbReference type="Proteomes" id="UP000481858">
    <property type="component" value="Unassembled WGS sequence"/>
</dbReference>
<organism evidence="4 5">
    <name type="scientific">Xylaria multiplex</name>
    <dbReference type="NCBI Taxonomy" id="323545"/>
    <lineage>
        <taxon>Eukaryota</taxon>
        <taxon>Fungi</taxon>
        <taxon>Dikarya</taxon>
        <taxon>Ascomycota</taxon>
        <taxon>Pezizomycotina</taxon>
        <taxon>Sordariomycetes</taxon>
        <taxon>Xylariomycetidae</taxon>
        <taxon>Xylariales</taxon>
        <taxon>Xylariaceae</taxon>
        <taxon>Xylaria</taxon>
    </lineage>
</organism>
<evidence type="ECO:0000313" key="5">
    <source>
        <dbReference type="Proteomes" id="UP000481858"/>
    </source>
</evidence>
<dbReference type="InParanoid" id="A0A7C8IQ48"/>
<keyword evidence="5" id="KW-1185">Reference proteome</keyword>
<dbReference type="SUPFAM" id="SSF55729">
    <property type="entry name" value="Acyl-CoA N-acyltransferases (Nat)"/>
    <property type="match status" value="1"/>
</dbReference>
<evidence type="ECO:0000313" key="4">
    <source>
        <dbReference type="EMBL" id="KAF2965564.1"/>
    </source>
</evidence>